<feature type="compositionally biased region" description="Low complexity" evidence="1">
    <location>
        <begin position="62"/>
        <end position="81"/>
    </location>
</feature>
<protein>
    <submittedName>
        <fullName evidence="2">Uncharacterized protein</fullName>
    </submittedName>
</protein>
<name>A0A6J4VGC4_9BACT</name>
<organism evidence="2">
    <name type="scientific">uncultured Thermomicrobiales bacterium</name>
    <dbReference type="NCBI Taxonomy" id="1645740"/>
    <lineage>
        <taxon>Bacteria</taxon>
        <taxon>Pseudomonadati</taxon>
        <taxon>Thermomicrobiota</taxon>
        <taxon>Thermomicrobia</taxon>
        <taxon>Thermomicrobiales</taxon>
        <taxon>environmental samples</taxon>
    </lineage>
</organism>
<dbReference type="EMBL" id="CADCWK010000409">
    <property type="protein sequence ID" value="CAA9577723.1"/>
    <property type="molecule type" value="Genomic_DNA"/>
</dbReference>
<evidence type="ECO:0000313" key="2">
    <source>
        <dbReference type="EMBL" id="CAA9577723.1"/>
    </source>
</evidence>
<sequence>MAIDEYLETEVAVAVVATAVALTPRARRVLRRGIVYGLAGALMAGDAIVSFGKAAARGAQDATASPAPAPVAAPDQPVATQGLGGEA</sequence>
<proteinExistence type="predicted"/>
<feature type="region of interest" description="Disordered" evidence="1">
    <location>
        <begin position="62"/>
        <end position="87"/>
    </location>
</feature>
<accession>A0A6J4VGC4</accession>
<evidence type="ECO:0000256" key="1">
    <source>
        <dbReference type="SAM" id="MobiDB-lite"/>
    </source>
</evidence>
<gene>
    <name evidence="2" type="ORF">AVDCRST_MAG33-3254</name>
</gene>
<reference evidence="2" key="1">
    <citation type="submission" date="2020-02" db="EMBL/GenBank/DDBJ databases">
        <authorList>
            <person name="Meier V. D."/>
        </authorList>
    </citation>
    <scope>NUCLEOTIDE SEQUENCE</scope>
    <source>
        <strain evidence="2">AVDCRST_MAG33</strain>
    </source>
</reference>
<dbReference type="AlphaFoldDB" id="A0A6J4VGC4"/>